<evidence type="ECO:0000256" key="1">
    <source>
        <dbReference type="SAM" id="Phobius"/>
    </source>
</evidence>
<keyword evidence="1" id="KW-1133">Transmembrane helix</keyword>
<keyword evidence="1" id="KW-0812">Transmembrane</keyword>
<accession>A0AAN7KGN2</accession>
<keyword evidence="3" id="KW-1185">Reference proteome</keyword>
<sequence length="74" mass="7939">MVRDGHVGVIVATDINANGKGRHSRSERDDSNHDAGHADLLLALFFPLVLGSVKLVYLSAVMSQTLQGGWLPLT</sequence>
<evidence type="ECO:0000313" key="2">
    <source>
        <dbReference type="EMBL" id="KAK4762385.1"/>
    </source>
</evidence>
<dbReference type="AlphaFoldDB" id="A0AAN7KGN2"/>
<keyword evidence="1" id="KW-0472">Membrane</keyword>
<evidence type="ECO:0000313" key="3">
    <source>
        <dbReference type="Proteomes" id="UP001346149"/>
    </source>
</evidence>
<feature type="transmembrane region" description="Helical" evidence="1">
    <location>
        <begin position="40"/>
        <end position="57"/>
    </location>
</feature>
<reference evidence="2 3" key="1">
    <citation type="journal article" date="2023" name="Hortic Res">
        <title>Pangenome of water caltrop reveals structural variations and asymmetric subgenome divergence after allopolyploidization.</title>
        <authorList>
            <person name="Zhang X."/>
            <person name="Chen Y."/>
            <person name="Wang L."/>
            <person name="Yuan Y."/>
            <person name="Fang M."/>
            <person name="Shi L."/>
            <person name="Lu R."/>
            <person name="Comes H.P."/>
            <person name="Ma Y."/>
            <person name="Chen Y."/>
            <person name="Huang G."/>
            <person name="Zhou Y."/>
            <person name="Zheng Z."/>
            <person name="Qiu Y."/>
        </authorList>
    </citation>
    <scope>NUCLEOTIDE SEQUENCE [LARGE SCALE GENOMIC DNA]</scope>
    <source>
        <strain evidence="2">F231</strain>
    </source>
</reference>
<name>A0AAN7KGN2_TRANT</name>
<proteinExistence type="predicted"/>
<dbReference type="EMBL" id="JAXQNO010000024">
    <property type="protein sequence ID" value="KAK4762385.1"/>
    <property type="molecule type" value="Genomic_DNA"/>
</dbReference>
<organism evidence="2 3">
    <name type="scientific">Trapa natans</name>
    <name type="common">Water chestnut</name>
    <dbReference type="NCBI Taxonomy" id="22666"/>
    <lineage>
        <taxon>Eukaryota</taxon>
        <taxon>Viridiplantae</taxon>
        <taxon>Streptophyta</taxon>
        <taxon>Embryophyta</taxon>
        <taxon>Tracheophyta</taxon>
        <taxon>Spermatophyta</taxon>
        <taxon>Magnoliopsida</taxon>
        <taxon>eudicotyledons</taxon>
        <taxon>Gunneridae</taxon>
        <taxon>Pentapetalae</taxon>
        <taxon>rosids</taxon>
        <taxon>malvids</taxon>
        <taxon>Myrtales</taxon>
        <taxon>Lythraceae</taxon>
        <taxon>Trapa</taxon>
    </lineage>
</organism>
<gene>
    <name evidence="2" type="ORF">SAY86_008153</name>
</gene>
<comment type="caution">
    <text evidence="2">The sequence shown here is derived from an EMBL/GenBank/DDBJ whole genome shotgun (WGS) entry which is preliminary data.</text>
</comment>
<dbReference type="Proteomes" id="UP001346149">
    <property type="component" value="Unassembled WGS sequence"/>
</dbReference>
<protein>
    <submittedName>
        <fullName evidence="2">Uncharacterized protein</fullName>
    </submittedName>
</protein>